<dbReference type="Proteomes" id="UP000241986">
    <property type="component" value="Unassembled WGS sequence"/>
</dbReference>
<evidence type="ECO:0000313" key="1">
    <source>
        <dbReference type="EMBL" id="PTH78251.1"/>
    </source>
</evidence>
<gene>
    <name evidence="1" type="ORF">DAA48_25965</name>
</gene>
<reference evidence="1 2" key="1">
    <citation type="submission" date="2018-03" db="EMBL/GenBank/DDBJ databases">
        <title>Aeromonas veronii whole genome sequencing and analysis.</title>
        <authorList>
            <person name="Xie H."/>
            <person name="Liu T."/>
            <person name="Wang K."/>
        </authorList>
    </citation>
    <scope>NUCLEOTIDE SEQUENCE [LARGE SCALE GENOMIC DNA]</scope>
    <source>
        <strain evidence="1 2">XH.VA.1</strain>
    </source>
</reference>
<dbReference type="AlphaFoldDB" id="A0A2T4MUH7"/>
<sequence length="239" mass="26409">MNKPNFSPFRLILRMMTPVVFSDFAPTLDGLLFEALSKRFPEKTDQELREDLKQYLAFNEELGVFHASSAMIGIDNAHGLVAKEYMRVDVLQNKLSDEMFSPKKRGGKYSKIVVAGGPTKKRLTSRPAYAAAYIAFDGLGDVSPIKALLETYVIGVGYDAQNINSGAFSECIEVALESDLSLFSEQKASRPLPAESEASGMTAMVRLLPPYYYGNLHKGVSPARIRVYHIDSLLKGTKS</sequence>
<dbReference type="RefSeq" id="WP_107685258.1">
    <property type="nucleotide sequence ID" value="NZ_PZKL01000060.1"/>
</dbReference>
<protein>
    <submittedName>
        <fullName evidence="1">Uncharacterized protein</fullName>
    </submittedName>
</protein>
<evidence type="ECO:0000313" key="2">
    <source>
        <dbReference type="Proteomes" id="UP000241986"/>
    </source>
</evidence>
<dbReference type="EMBL" id="PZKL01000060">
    <property type="protein sequence ID" value="PTH78251.1"/>
    <property type="molecule type" value="Genomic_DNA"/>
</dbReference>
<accession>A0A2T4MUH7</accession>
<organism evidence="1 2">
    <name type="scientific">Aeromonas veronii</name>
    <dbReference type="NCBI Taxonomy" id="654"/>
    <lineage>
        <taxon>Bacteria</taxon>
        <taxon>Pseudomonadati</taxon>
        <taxon>Pseudomonadota</taxon>
        <taxon>Gammaproteobacteria</taxon>
        <taxon>Aeromonadales</taxon>
        <taxon>Aeromonadaceae</taxon>
        <taxon>Aeromonas</taxon>
    </lineage>
</organism>
<name>A0A2T4MUH7_AERVE</name>
<proteinExistence type="predicted"/>
<comment type="caution">
    <text evidence="1">The sequence shown here is derived from an EMBL/GenBank/DDBJ whole genome shotgun (WGS) entry which is preliminary data.</text>
</comment>